<dbReference type="RefSeq" id="WP_353568197.1">
    <property type="nucleotide sequence ID" value="NZ_BAABRI010000020.1"/>
</dbReference>
<protein>
    <submittedName>
        <fullName evidence="1">Toxin HigB-1</fullName>
    </submittedName>
</protein>
<gene>
    <name evidence="1" type="primary">higB-1</name>
    <name evidence="1" type="ORF">Hsar01_03338</name>
</gene>
<dbReference type="PANTHER" id="PTHR40266:SF2">
    <property type="entry name" value="TOXIN HIGB-1"/>
    <property type="match status" value="1"/>
</dbReference>
<dbReference type="Proteomes" id="UP001476282">
    <property type="component" value="Unassembled WGS sequence"/>
</dbReference>
<dbReference type="InterPro" id="IPR035093">
    <property type="entry name" value="RelE/ParE_toxin_dom_sf"/>
</dbReference>
<evidence type="ECO:0000313" key="2">
    <source>
        <dbReference type="Proteomes" id="UP001476282"/>
    </source>
</evidence>
<dbReference type="EMBL" id="BAABRI010000020">
    <property type="protein sequence ID" value="GAA5484099.1"/>
    <property type="molecule type" value="Genomic_DNA"/>
</dbReference>
<dbReference type="Pfam" id="PF05015">
    <property type="entry name" value="HigB-like_toxin"/>
    <property type="match status" value="1"/>
</dbReference>
<reference evidence="1 2" key="1">
    <citation type="submission" date="2024-02" db="EMBL/GenBank/DDBJ databases">
        <title>Haloferula sargassicola NBRC 104335.</title>
        <authorList>
            <person name="Ichikawa N."/>
            <person name="Katano-Makiyama Y."/>
            <person name="Hidaka K."/>
        </authorList>
    </citation>
    <scope>NUCLEOTIDE SEQUENCE [LARGE SCALE GENOMIC DNA]</scope>
    <source>
        <strain evidence="1 2">NBRC 104335</strain>
    </source>
</reference>
<proteinExistence type="predicted"/>
<accession>A0ABP9UXL3</accession>
<evidence type="ECO:0000313" key="1">
    <source>
        <dbReference type="EMBL" id="GAA5484099.1"/>
    </source>
</evidence>
<dbReference type="InterPro" id="IPR007711">
    <property type="entry name" value="HigB-1"/>
</dbReference>
<comment type="caution">
    <text evidence="1">The sequence shown here is derived from an EMBL/GenBank/DDBJ whole genome shotgun (WGS) entry which is preliminary data.</text>
</comment>
<dbReference type="PANTHER" id="PTHR40266">
    <property type="entry name" value="TOXIN HIGB-1"/>
    <property type="match status" value="1"/>
</dbReference>
<organism evidence="1 2">
    <name type="scientific">Haloferula sargassicola</name>
    <dbReference type="NCBI Taxonomy" id="490096"/>
    <lineage>
        <taxon>Bacteria</taxon>
        <taxon>Pseudomonadati</taxon>
        <taxon>Verrucomicrobiota</taxon>
        <taxon>Verrucomicrobiia</taxon>
        <taxon>Verrucomicrobiales</taxon>
        <taxon>Verrucomicrobiaceae</taxon>
        <taxon>Haloferula</taxon>
    </lineage>
</organism>
<dbReference type="Gene3D" id="3.30.2310.20">
    <property type="entry name" value="RelE-like"/>
    <property type="match status" value="1"/>
</dbReference>
<keyword evidence="2" id="KW-1185">Reference proteome</keyword>
<sequence length="92" mass="10723">MIQSFSDADTEQLFRQEKNRRFKAIARVALRKLIQMNRAGQLSDLAVPPGNRLEALKGDLAGCHSIRINQQWRIVFRWTDQGPTEVRIMDYH</sequence>
<dbReference type="SUPFAM" id="SSF143011">
    <property type="entry name" value="RelE-like"/>
    <property type="match status" value="1"/>
</dbReference>
<name>A0ABP9UXL3_9BACT</name>